<reference evidence="3" key="1">
    <citation type="journal article" date="2019" name="Int. J. Syst. Evol. Microbiol.">
        <title>The Global Catalogue of Microorganisms (GCM) 10K type strain sequencing project: providing services to taxonomists for standard genome sequencing and annotation.</title>
        <authorList>
            <consortium name="The Broad Institute Genomics Platform"/>
            <consortium name="The Broad Institute Genome Sequencing Center for Infectious Disease"/>
            <person name="Wu L."/>
            <person name="Ma J."/>
        </authorList>
    </citation>
    <scope>NUCLEOTIDE SEQUENCE [LARGE SCALE GENOMIC DNA]</scope>
    <source>
        <strain evidence="3">CGMCC 4.1415</strain>
    </source>
</reference>
<gene>
    <name evidence="2" type="ORF">ACFPLB_06735</name>
</gene>
<keyword evidence="3" id="KW-1185">Reference proteome</keyword>
<accession>A0ABW0GYU0</accession>
<name>A0ABW0GYU0_9HYPH</name>
<dbReference type="EMBL" id="JBHSLL010000016">
    <property type="protein sequence ID" value="MFC5385663.1"/>
    <property type="molecule type" value="Genomic_DNA"/>
</dbReference>
<dbReference type="Proteomes" id="UP001596016">
    <property type="component" value="Unassembled WGS sequence"/>
</dbReference>
<sequence length="42" mass="4854">MAKLENSLARLKQFAIQSLPPEDGNRLQGKDMRKNKQVWQQG</sequence>
<organism evidence="2 3">
    <name type="scientific">Aquamicrobium segne</name>
    <dbReference type="NCBI Taxonomy" id="469547"/>
    <lineage>
        <taxon>Bacteria</taxon>
        <taxon>Pseudomonadati</taxon>
        <taxon>Pseudomonadota</taxon>
        <taxon>Alphaproteobacteria</taxon>
        <taxon>Hyphomicrobiales</taxon>
        <taxon>Phyllobacteriaceae</taxon>
        <taxon>Aquamicrobium</taxon>
    </lineage>
</organism>
<evidence type="ECO:0000256" key="1">
    <source>
        <dbReference type="SAM" id="MobiDB-lite"/>
    </source>
</evidence>
<evidence type="ECO:0000313" key="3">
    <source>
        <dbReference type="Proteomes" id="UP001596016"/>
    </source>
</evidence>
<dbReference type="RefSeq" id="WP_378228603.1">
    <property type="nucleotide sequence ID" value="NZ_JBHSLL010000016.1"/>
</dbReference>
<feature type="region of interest" description="Disordered" evidence="1">
    <location>
        <begin position="17"/>
        <end position="42"/>
    </location>
</feature>
<evidence type="ECO:0000313" key="2">
    <source>
        <dbReference type="EMBL" id="MFC5385663.1"/>
    </source>
</evidence>
<proteinExistence type="predicted"/>
<feature type="compositionally biased region" description="Basic and acidic residues" evidence="1">
    <location>
        <begin position="23"/>
        <end position="34"/>
    </location>
</feature>
<comment type="caution">
    <text evidence="2">The sequence shown here is derived from an EMBL/GenBank/DDBJ whole genome shotgun (WGS) entry which is preliminary data.</text>
</comment>
<protein>
    <submittedName>
        <fullName evidence="2">Uncharacterized protein</fullName>
    </submittedName>
</protein>